<evidence type="ECO:0000259" key="6">
    <source>
        <dbReference type="Pfam" id="PF05198"/>
    </source>
</evidence>
<dbReference type="InterPro" id="IPR019815">
    <property type="entry name" value="Translation_initiation_fac_3_C"/>
</dbReference>
<feature type="domain" description="Translation initiation factor 3 N-terminal" evidence="6">
    <location>
        <begin position="1"/>
        <end position="52"/>
    </location>
</feature>
<evidence type="ECO:0000313" key="7">
    <source>
        <dbReference type="EMBL" id="OGE97324.1"/>
    </source>
</evidence>
<protein>
    <recommendedName>
        <fullName evidence="4">Translation initiation factor IF-3</fullName>
    </recommendedName>
</protein>
<dbReference type="GO" id="GO:0005829">
    <property type="term" value="C:cytosol"/>
    <property type="evidence" value="ECO:0007669"/>
    <property type="project" value="TreeGrafter"/>
</dbReference>
<evidence type="ECO:0000256" key="3">
    <source>
        <dbReference type="ARBA" id="ARBA00022917"/>
    </source>
</evidence>
<dbReference type="InterPro" id="IPR036788">
    <property type="entry name" value="T_IF-3_C_sf"/>
</dbReference>
<dbReference type="Pfam" id="PF00707">
    <property type="entry name" value="IF3_C"/>
    <property type="match status" value="1"/>
</dbReference>
<dbReference type="GO" id="GO:0003743">
    <property type="term" value="F:translation initiation factor activity"/>
    <property type="evidence" value="ECO:0007669"/>
    <property type="project" value="UniProtKB-UniRule"/>
</dbReference>
<evidence type="ECO:0000256" key="4">
    <source>
        <dbReference type="NCBIfam" id="TIGR00168"/>
    </source>
</evidence>
<dbReference type="Gene3D" id="3.30.110.10">
    <property type="entry name" value="Translation initiation factor 3 (IF-3), C-terminal domain"/>
    <property type="match status" value="1"/>
</dbReference>
<comment type="caution">
    <text evidence="7">The sequence shown here is derived from an EMBL/GenBank/DDBJ whole genome shotgun (WGS) entry which is preliminary data.</text>
</comment>
<evidence type="ECO:0000256" key="1">
    <source>
        <dbReference type="ARBA" id="ARBA00005439"/>
    </source>
</evidence>
<dbReference type="Proteomes" id="UP000177281">
    <property type="component" value="Unassembled WGS sequence"/>
</dbReference>
<dbReference type="PANTHER" id="PTHR10938">
    <property type="entry name" value="TRANSLATION INITIATION FACTOR IF-3"/>
    <property type="match status" value="1"/>
</dbReference>
<dbReference type="Gene3D" id="3.10.20.80">
    <property type="entry name" value="Translation initiation factor 3 (IF-3), N-terminal domain"/>
    <property type="match status" value="1"/>
</dbReference>
<dbReference type="SUPFAM" id="SSF54364">
    <property type="entry name" value="Translation initiation factor IF3, N-terminal domain"/>
    <property type="match status" value="1"/>
</dbReference>
<name>A0A1F5Q5B2_9BACT</name>
<dbReference type="AlphaFoldDB" id="A0A1F5Q5B2"/>
<sequence length="148" mass="16521">MVGIMKLSDALSLAQNKEVDLVEISPHANPPVVKLLDFDKYRYQQEKAAQEARKKIKKITVKGIRLSVRIGEHDLNFKAKKASEFIAQGDKVKLDVVMRGREQAHPELAFALMDRVQTLITSPFVKESGPSRMGGTITIIISPRVKPS</sequence>
<dbReference type="NCBIfam" id="TIGR00168">
    <property type="entry name" value="infC"/>
    <property type="match status" value="1"/>
</dbReference>
<dbReference type="PANTHER" id="PTHR10938:SF0">
    <property type="entry name" value="TRANSLATION INITIATION FACTOR IF-3, MITOCHONDRIAL"/>
    <property type="match status" value="1"/>
</dbReference>
<feature type="domain" description="Translation initiation factor 3 C-terminal" evidence="5">
    <location>
        <begin position="59"/>
        <end position="143"/>
    </location>
</feature>
<keyword evidence="3" id="KW-0648">Protein biosynthesis</keyword>
<dbReference type="InterPro" id="IPR019814">
    <property type="entry name" value="Translation_initiation_fac_3_N"/>
</dbReference>
<dbReference type="STRING" id="1817841.A3B10_04090"/>
<gene>
    <name evidence="7" type="ORF">A3B10_04090</name>
</gene>
<dbReference type="InterPro" id="IPR036787">
    <property type="entry name" value="T_IF-3_N_sf"/>
</dbReference>
<evidence type="ECO:0000313" key="8">
    <source>
        <dbReference type="Proteomes" id="UP000177281"/>
    </source>
</evidence>
<keyword evidence="2 7" id="KW-0396">Initiation factor</keyword>
<evidence type="ECO:0000259" key="5">
    <source>
        <dbReference type="Pfam" id="PF00707"/>
    </source>
</evidence>
<dbReference type="EMBL" id="MFFB01000002">
    <property type="protein sequence ID" value="OGE97324.1"/>
    <property type="molecule type" value="Genomic_DNA"/>
</dbReference>
<evidence type="ECO:0000256" key="2">
    <source>
        <dbReference type="ARBA" id="ARBA00022540"/>
    </source>
</evidence>
<reference evidence="7 8" key="1">
    <citation type="journal article" date="2016" name="Nat. Commun.">
        <title>Thousands of microbial genomes shed light on interconnected biogeochemical processes in an aquifer system.</title>
        <authorList>
            <person name="Anantharaman K."/>
            <person name="Brown C.T."/>
            <person name="Hug L.A."/>
            <person name="Sharon I."/>
            <person name="Castelle C.J."/>
            <person name="Probst A.J."/>
            <person name="Thomas B.C."/>
            <person name="Singh A."/>
            <person name="Wilkins M.J."/>
            <person name="Karaoz U."/>
            <person name="Brodie E.L."/>
            <person name="Williams K.H."/>
            <person name="Hubbard S.S."/>
            <person name="Banfield J.F."/>
        </authorList>
    </citation>
    <scope>NUCLEOTIDE SEQUENCE [LARGE SCALE GENOMIC DNA]</scope>
</reference>
<dbReference type="SUPFAM" id="SSF55200">
    <property type="entry name" value="Translation initiation factor IF3, C-terminal domain"/>
    <property type="match status" value="1"/>
</dbReference>
<dbReference type="InterPro" id="IPR001288">
    <property type="entry name" value="Translation_initiation_fac_3"/>
</dbReference>
<organism evidence="7 8">
    <name type="scientific">Candidatus Doudnabacteria bacterium RIFCSPLOWO2_01_FULL_44_21</name>
    <dbReference type="NCBI Taxonomy" id="1817841"/>
    <lineage>
        <taxon>Bacteria</taxon>
        <taxon>Candidatus Doudnaibacteriota</taxon>
    </lineage>
</organism>
<accession>A0A1F5Q5B2</accession>
<proteinExistence type="inferred from homology"/>
<dbReference type="GO" id="GO:0043022">
    <property type="term" value="F:ribosome binding"/>
    <property type="evidence" value="ECO:0007669"/>
    <property type="project" value="TreeGrafter"/>
</dbReference>
<dbReference type="Pfam" id="PF05198">
    <property type="entry name" value="IF3_N"/>
    <property type="match status" value="1"/>
</dbReference>
<dbReference type="GO" id="GO:0032790">
    <property type="term" value="P:ribosome disassembly"/>
    <property type="evidence" value="ECO:0007669"/>
    <property type="project" value="TreeGrafter"/>
</dbReference>
<comment type="similarity">
    <text evidence="1">Belongs to the IF-3 family.</text>
</comment>
<dbReference type="GO" id="GO:0016020">
    <property type="term" value="C:membrane"/>
    <property type="evidence" value="ECO:0007669"/>
    <property type="project" value="TreeGrafter"/>
</dbReference>